<dbReference type="RefSeq" id="WP_139621326.1">
    <property type="nucleotide sequence ID" value="NZ_VDMP01000014.1"/>
</dbReference>
<dbReference type="InterPro" id="IPR036514">
    <property type="entry name" value="SGNH_hydro_sf"/>
</dbReference>
<dbReference type="PROSITE" id="PS51257">
    <property type="entry name" value="PROKAR_LIPOPROTEIN"/>
    <property type="match status" value="1"/>
</dbReference>
<dbReference type="PANTHER" id="PTHR37981:SF1">
    <property type="entry name" value="SGNH HYDROLASE-TYPE ESTERASE DOMAIN-CONTAINING PROTEIN"/>
    <property type="match status" value="1"/>
</dbReference>
<comment type="caution">
    <text evidence="5">The sequence shown here is derived from an EMBL/GenBank/DDBJ whole genome shotgun (WGS) entry which is preliminary data.</text>
</comment>
<dbReference type="EMBL" id="VDMP01000014">
    <property type="protein sequence ID" value="TNM48217.1"/>
    <property type="molecule type" value="Genomic_DNA"/>
</dbReference>
<dbReference type="CDD" id="cd01823">
    <property type="entry name" value="SEST_like"/>
    <property type="match status" value="1"/>
</dbReference>
<keyword evidence="3" id="KW-0732">Signal</keyword>
<feature type="disulfide bond" evidence="2">
    <location>
        <begin position="211"/>
        <end position="259"/>
    </location>
</feature>
<dbReference type="GO" id="GO:0004806">
    <property type="term" value="F:triacylglycerol lipase activity"/>
    <property type="evidence" value="ECO:0007669"/>
    <property type="project" value="TreeGrafter"/>
</dbReference>
<protein>
    <submittedName>
        <fullName evidence="5">SGNH/GDSL hydrolase family protein</fullName>
    </submittedName>
</protein>
<evidence type="ECO:0000256" key="1">
    <source>
        <dbReference type="PIRSR" id="PIRSR637460-1"/>
    </source>
</evidence>
<evidence type="ECO:0000259" key="4">
    <source>
        <dbReference type="Pfam" id="PF13472"/>
    </source>
</evidence>
<name>A0A5C4WJ76_9ACTN</name>
<dbReference type="Gene3D" id="3.40.50.1110">
    <property type="entry name" value="SGNH hydrolase"/>
    <property type="match status" value="1"/>
</dbReference>
<evidence type="ECO:0000256" key="3">
    <source>
        <dbReference type="SAM" id="SignalP"/>
    </source>
</evidence>
<dbReference type="SUPFAM" id="SSF52266">
    <property type="entry name" value="SGNH hydrolase"/>
    <property type="match status" value="1"/>
</dbReference>
<organism evidence="5 6">
    <name type="scientific">Nocardioides albidus</name>
    <dbReference type="NCBI Taxonomy" id="1517589"/>
    <lineage>
        <taxon>Bacteria</taxon>
        <taxon>Bacillati</taxon>
        <taxon>Actinomycetota</taxon>
        <taxon>Actinomycetes</taxon>
        <taxon>Propionibacteriales</taxon>
        <taxon>Nocardioidaceae</taxon>
        <taxon>Nocardioides</taxon>
    </lineage>
</organism>
<proteinExistence type="predicted"/>
<dbReference type="Proteomes" id="UP000313231">
    <property type="component" value="Unassembled WGS sequence"/>
</dbReference>
<dbReference type="PANTHER" id="PTHR37981">
    <property type="entry name" value="LIPASE 2"/>
    <property type="match status" value="1"/>
</dbReference>
<keyword evidence="6" id="KW-1185">Reference proteome</keyword>
<sequence>MRRTLVPVTVPVTAGVLLAGLLLAGCSDPPGPTIEHEDGLPPGASYVALGDSYAAGPRLGPSTGPTGCEQTAGNYPRMVAARLDLELTDVTCGGATTADLAGSQTPPNGTPIPPQLDALGADTDLVTVGIGGNDGDWLSELLTTCVGRAVEDRGGSPCTAEGTTFRSRAERQLDRLPDRLAQAFEDIRERAPKAVVLVVGYPHIVPETGTCELLPLAAGDYPYARDLLGRVNDSLAAAADRAGVGFVDVADATDGHDICSVDPWIAGIVPAEPALAYHPYAREQAVVADLLVDELR</sequence>
<dbReference type="OrthoDB" id="5503950at2"/>
<keyword evidence="2" id="KW-1015">Disulfide bond</keyword>
<feature type="active site" evidence="1">
    <location>
        <position position="278"/>
    </location>
</feature>
<dbReference type="Pfam" id="PF13472">
    <property type="entry name" value="Lipase_GDSL_2"/>
    <property type="match status" value="1"/>
</dbReference>
<keyword evidence="5" id="KW-0378">Hydrolase</keyword>
<feature type="signal peptide" evidence="3">
    <location>
        <begin position="1"/>
        <end position="19"/>
    </location>
</feature>
<evidence type="ECO:0000313" key="6">
    <source>
        <dbReference type="Proteomes" id="UP000313231"/>
    </source>
</evidence>
<dbReference type="GO" id="GO:0019433">
    <property type="term" value="P:triglyceride catabolic process"/>
    <property type="evidence" value="ECO:0007669"/>
    <property type="project" value="TreeGrafter"/>
</dbReference>
<dbReference type="InterPro" id="IPR037460">
    <property type="entry name" value="SEST-like"/>
</dbReference>
<accession>A0A5C4WJ76</accession>
<evidence type="ECO:0000256" key="2">
    <source>
        <dbReference type="PIRSR" id="PIRSR637460-2"/>
    </source>
</evidence>
<feature type="active site" description="Nucleophile" evidence="1">
    <location>
        <position position="52"/>
    </location>
</feature>
<dbReference type="InterPro" id="IPR013830">
    <property type="entry name" value="SGNH_hydro"/>
</dbReference>
<feature type="chain" id="PRO_5039518989" evidence="3">
    <location>
        <begin position="20"/>
        <end position="296"/>
    </location>
</feature>
<dbReference type="AlphaFoldDB" id="A0A5C4WJ76"/>
<gene>
    <name evidence="5" type="ORF">FHP29_02735</name>
</gene>
<evidence type="ECO:0000313" key="5">
    <source>
        <dbReference type="EMBL" id="TNM48217.1"/>
    </source>
</evidence>
<feature type="disulfide bond" evidence="2">
    <location>
        <begin position="145"/>
        <end position="158"/>
    </location>
</feature>
<reference evidence="5 6" key="1">
    <citation type="journal article" date="2016" name="Int. J. Syst. Evol. Microbiol.">
        <title>Nocardioides albidus sp. nov., an actinobacterium isolated from garden soil.</title>
        <authorList>
            <person name="Singh H."/>
            <person name="Du J."/>
            <person name="Trinh H."/>
            <person name="Won K."/>
            <person name="Yang J.E."/>
            <person name="Yin C."/>
            <person name="Kook M."/>
            <person name="Yi T.H."/>
        </authorList>
    </citation>
    <scope>NUCLEOTIDE SEQUENCE [LARGE SCALE GENOMIC DNA]</scope>
    <source>
        <strain evidence="5 6">CCTCC AB 2015297</strain>
    </source>
</reference>
<feature type="disulfide bond" evidence="2">
    <location>
        <begin position="68"/>
        <end position="92"/>
    </location>
</feature>
<feature type="domain" description="SGNH hydrolase-type esterase" evidence="4">
    <location>
        <begin position="48"/>
        <end position="266"/>
    </location>
</feature>